<dbReference type="STRING" id="154538.A0A1M2V7F3"/>
<dbReference type="SUPFAM" id="SSF47823">
    <property type="entry name" value="lambda integrase-like, N-terminal domain"/>
    <property type="match status" value="1"/>
</dbReference>
<evidence type="ECO:0008006" key="6">
    <source>
        <dbReference type="Google" id="ProtNLM"/>
    </source>
</evidence>
<dbReference type="InterPro" id="IPR011010">
    <property type="entry name" value="DNA_brk_join_enz"/>
</dbReference>
<dbReference type="InterPro" id="IPR044730">
    <property type="entry name" value="RNase_H-like_dom_plant"/>
</dbReference>
<dbReference type="PANTHER" id="PTHR33050:SF7">
    <property type="entry name" value="RIBONUCLEASE H"/>
    <property type="match status" value="1"/>
</dbReference>
<dbReference type="SUPFAM" id="SSF56672">
    <property type="entry name" value="DNA/RNA polymerases"/>
    <property type="match status" value="1"/>
</dbReference>
<evidence type="ECO:0000256" key="1">
    <source>
        <dbReference type="ARBA" id="ARBA00023125"/>
    </source>
</evidence>
<organism evidence="4 5">
    <name type="scientific">Trametes pubescens</name>
    <name type="common">White-rot fungus</name>
    <dbReference type="NCBI Taxonomy" id="154538"/>
    <lineage>
        <taxon>Eukaryota</taxon>
        <taxon>Fungi</taxon>
        <taxon>Dikarya</taxon>
        <taxon>Basidiomycota</taxon>
        <taxon>Agaricomycotina</taxon>
        <taxon>Agaricomycetes</taxon>
        <taxon>Polyporales</taxon>
        <taxon>Polyporaceae</taxon>
        <taxon>Trametes</taxon>
    </lineage>
</organism>
<dbReference type="EMBL" id="MNAD01001609">
    <property type="protein sequence ID" value="OJT03528.1"/>
    <property type="molecule type" value="Genomic_DNA"/>
</dbReference>
<dbReference type="InterPro" id="IPR052055">
    <property type="entry name" value="Hepadnavirus_pol/RT"/>
</dbReference>
<dbReference type="AlphaFoldDB" id="A0A1M2V7F3"/>
<keyword evidence="5" id="KW-1185">Reference proteome</keyword>
<evidence type="ECO:0000256" key="3">
    <source>
        <dbReference type="SAM" id="MobiDB-lite"/>
    </source>
</evidence>
<dbReference type="Proteomes" id="UP000184267">
    <property type="component" value="Unassembled WGS sequence"/>
</dbReference>
<dbReference type="Gene3D" id="3.30.420.10">
    <property type="entry name" value="Ribonuclease H-like superfamily/Ribonuclease H"/>
    <property type="match status" value="1"/>
</dbReference>
<dbReference type="GO" id="GO:0006310">
    <property type="term" value="P:DNA recombination"/>
    <property type="evidence" value="ECO:0007669"/>
    <property type="project" value="UniProtKB-KW"/>
</dbReference>
<evidence type="ECO:0000313" key="4">
    <source>
        <dbReference type="EMBL" id="OJT03528.1"/>
    </source>
</evidence>
<feature type="compositionally biased region" description="Low complexity" evidence="3">
    <location>
        <begin position="63"/>
        <end position="72"/>
    </location>
</feature>
<dbReference type="InterPro" id="IPR010998">
    <property type="entry name" value="Integrase_recombinase_N"/>
</dbReference>
<feature type="region of interest" description="Disordered" evidence="3">
    <location>
        <begin position="52"/>
        <end position="83"/>
    </location>
</feature>
<dbReference type="InterPro" id="IPR036397">
    <property type="entry name" value="RNaseH_sf"/>
</dbReference>
<protein>
    <recommendedName>
        <fullName evidence="6">Reverse transcriptase domain-containing protein</fullName>
    </recommendedName>
</protein>
<keyword evidence="2" id="KW-0233">DNA recombination</keyword>
<keyword evidence="1" id="KW-0238">DNA-binding</keyword>
<dbReference type="OMA" id="WAVEHIS"/>
<sequence length="927" mass="104856">MRGAAPPAPVDTVTSAHPAPLVTTLLKPARKRLREDPTPIVANKRPRHRRGFLWEHDEPPSTPLASLSESMSPLPPPPSSELADHAAQSTICSFPHLFAIETPIKVDVLEALLVEHPNQPLVASVCRGFREGFWPFADATRLASFPETWDEANIPLDDAAALFATQYAEDEERAGRYSAPFSGELLPGMYSMPVHAVPKPHTEKLRFINNHSAGRFSLNSMIDKHTVGMRPDNVQDLARNLLHFRRMHGMTRVLLFKSDIANAYRLLPMHPLWQLKQVVTVNGLRRVDRCCCFGNRGSPDLFCTFMSLLLWIAVNVRNIHWLLAYMDDTFSWDAAESLVQYHGYDEQALFPPAQCRLLELWDDLGIPHNFAKQLYGETLTITGFLVDSRAMTITLPESSCAELVQVIRSFLHDAPRRRRPLREWQRLLGWINWGLNVQPLLRAALQSSYAKISGLSIAHAPVYINSRVTRDLLFIASVFERHGGVHLMKATAWGPADADLLIFCDACLSGMAFWIPALSCAFAADCPPTTPGLEDNIFWFEALTVLAALEWAVEHISPPPRRLAIYTDNLNTVQMFDSHRALPGFDKLLLRACDLLIATNIDLRVWHIPGHHNTVADALSRGLFTVARFAIDKSTRLSYTSHLQSYLTFCKIHGFPIDPSIDTLSFYVTFMCHHIKPASVDSYLSGICNQLETLFPHVRENRKSSLVSRTLQGCKRLYGTPPDRKLPLAIEHILLLFHSFPSTSHDNLLFRAILVCGFFALHRLGELVDNDHVAVQDWRKRIRRSSVSLHADNFSYTLPSHKADRFFEGNIVIISADHPDLNPVTVFRDYLHSRDRRFRLQPALWLTENGRVPGRQWFISRLRTVLPSTYAGHSLRAGGATYYAARGWSDDRIQALGRWSTDAYRIYIRKNPVVLQALLHGRVLQQS</sequence>
<dbReference type="Gene3D" id="1.10.443.10">
    <property type="entry name" value="Intergrase catalytic core"/>
    <property type="match status" value="1"/>
</dbReference>
<evidence type="ECO:0000256" key="2">
    <source>
        <dbReference type="ARBA" id="ARBA00023172"/>
    </source>
</evidence>
<proteinExistence type="predicted"/>
<gene>
    <name evidence="4" type="ORF">TRAPUB_5807</name>
</gene>
<reference evidence="4 5" key="1">
    <citation type="submission" date="2016-10" db="EMBL/GenBank/DDBJ databases">
        <title>Genome sequence of the basidiomycete white-rot fungus Trametes pubescens.</title>
        <authorList>
            <person name="Makela M.R."/>
            <person name="Granchi Z."/>
            <person name="Peng M."/>
            <person name="De Vries R.P."/>
            <person name="Grigoriev I."/>
            <person name="Riley R."/>
            <person name="Hilden K."/>
        </authorList>
    </citation>
    <scope>NUCLEOTIDE SEQUENCE [LARGE SCALE GENOMIC DNA]</scope>
    <source>
        <strain evidence="4 5">FBCC735</strain>
    </source>
</reference>
<dbReference type="PANTHER" id="PTHR33050">
    <property type="entry name" value="REVERSE TRANSCRIPTASE DOMAIN-CONTAINING PROTEIN"/>
    <property type="match status" value="1"/>
</dbReference>
<accession>A0A1M2V7F3</accession>
<evidence type="ECO:0000313" key="5">
    <source>
        <dbReference type="Proteomes" id="UP000184267"/>
    </source>
</evidence>
<dbReference type="SUPFAM" id="SSF56349">
    <property type="entry name" value="DNA breaking-rejoining enzymes"/>
    <property type="match status" value="1"/>
</dbReference>
<dbReference type="OrthoDB" id="3248529at2759"/>
<dbReference type="GO" id="GO:0003677">
    <property type="term" value="F:DNA binding"/>
    <property type="evidence" value="ECO:0007669"/>
    <property type="project" value="UniProtKB-KW"/>
</dbReference>
<dbReference type="CDD" id="cd06222">
    <property type="entry name" value="RNase_H_like"/>
    <property type="match status" value="1"/>
</dbReference>
<comment type="caution">
    <text evidence="4">The sequence shown here is derived from an EMBL/GenBank/DDBJ whole genome shotgun (WGS) entry which is preliminary data.</text>
</comment>
<dbReference type="Gene3D" id="1.10.150.130">
    <property type="match status" value="1"/>
</dbReference>
<name>A0A1M2V7F3_TRAPU</name>
<dbReference type="GO" id="GO:0015074">
    <property type="term" value="P:DNA integration"/>
    <property type="evidence" value="ECO:0007669"/>
    <property type="project" value="InterPro"/>
</dbReference>
<dbReference type="InterPro" id="IPR013762">
    <property type="entry name" value="Integrase-like_cat_sf"/>
</dbReference>
<dbReference type="InterPro" id="IPR043502">
    <property type="entry name" value="DNA/RNA_pol_sf"/>
</dbReference>